<feature type="transmembrane region" description="Helical" evidence="7">
    <location>
        <begin position="12"/>
        <end position="32"/>
    </location>
</feature>
<dbReference type="PROSITE" id="PS50267">
    <property type="entry name" value="NA_NEUROTRAN_SYMP_3"/>
    <property type="match status" value="1"/>
</dbReference>
<keyword evidence="3 6" id="KW-0812">Transmembrane</keyword>
<dbReference type="PANTHER" id="PTHR42948:SF1">
    <property type="entry name" value="TRANSPORTER"/>
    <property type="match status" value="1"/>
</dbReference>
<organism evidence="8 9">
    <name type="scientific">Succinivibrio faecicola</name>
    <dbReference type="NCBI Taxonomy" id="2820300"/>
    <lineage>
        <taxon>Bacteria</taxon>
        <taxon>Pseudomonadati</taxon>
        <taxon>Pseudomonadota</taxon>
        <taxon>Gammaproteobacteria</taxon>
        <taxon>Aeromonadales</taxon>
        <taxon>Succinivibrionaceae</taxon>
        <taxon>Succinivibrio</taxon>
    </lineage>
</organism>
<evidence type="ECO:0000256" key="4">
    <source>
        <dbReference type="ARBA" id="ARBA00022989"/>
    </source>
</evidence>
<feature type="transmembrane region" description="Helical" evidence="7">
    <location>
        <begin position="179"/>
        <end position="200"/>
    </location>
</feature>
<comment type="caution">
    <text evidence="8">The sequence shown here is derived from an EMBL/GenBank/DDBJ whole genome shotgun (WGS) entry which is preliminary data.</text>
</comment>
<comment type="similarity">
    <text evidence="6">Belongs to the sodium:neurotransmitter symporter (SNF) (TC 2.A.22) family.</text>
</comment>
<evidence type="ECO:0000256" key="1">
    <source>
        <dbReference type="ARBA" id="ARBA00004141"/>
    </source>
</evidence>
<feature type="transmembrane region" description="Helical" evidence="7">
    <location>
        <begin position="220"/>
        <end position="245"/>
    </location>
</feature>
<feature type="transmembrane region" description="Helical" evidence="7">
    <location>
        <begin position="348"/>
        <end position="369"/>
    </location>
</feature>
<dbReference type="PRINTS" id="PR00176">
    <property type="entry name" value="NANEUSMPORT"/>
</dbReference>
<dbReference type="Pfam" id="PF00209">
    <property type="entry name" value="SNF"/>
    <property type="match status" value="2"/>
</dbReference>
<keyword evidence="4 7" id="KW-1133">Transmembrane helix</keyword>
<dbReference type="NCBIfam" id="NF037979">
    <property type="entry name" value="Na_transp"/>
    <property type="match status" value="1"/>
</dbReference>
<name>A0ABS7DDY2_9GAMM</name>
<feature type="transmembrane region" description="Helical" evidence="7">
    <location>
        <begin position="434"/>
        <end position="455"/>
    </location>
</feature>
<feature type="transmembrane region" description="Helical" evidence="7">
    <location>
        <begin position="99"/>
        <end position="120"/>
    </location>
</feature>
<proteinExistence type="inferred from homology"/>
<feature type="transmembrane region" description="Helical" evidence="7">
    <location>
        <begin position="389"/>
        <end position="406"/>
    </location>
</feature>
<feature type="transmembrane region" description="Helical" evidence="7">
    <location>
        <begin position="38"/>
        <end position="65"/>
    </location>
</feature>
<dbReference type="RefSeq" id="WP_219936126.1">
    <property type="nucleotide sequence ID" value="NZ_JAGFNY010000002.1"/>
</dbReference>
<protein>
    <recommendedName>
        <fullName evidence="6">Transporter</fullName>
    </recommendedName>
</protein>
<dbReference type="SUPFAM" id="SSF161070">
    <property type="entry name" value="SNF-like"/>
    <property type="match status" value="1"/>
</dbReference>
<evidence type="ECO:0000313" key="8">
    <source>
        <dbReference type="EMBL" id="MBW7569512.1"/>
    </source>
</evidence>
<dbReference type="Proteomes" id="UP000731465">
    <property type="component" value="Unassembled WGS sequence"/>
</dbReference>
<keyword evidence="9" id="KW-1185">Reference proteome</keyword>
<keyword evidence="6" id="KW-0769">Symport</keyword>
<comment type="subcellular location">
    <subcellularLocation>
        <location evidence="1">Membrane</location>
        <topology evidence="1">Multi-pass membrane protein</topology>
    </subcellularLocation>
</comment>
<evidence type="ECO:0000256" key="6">
    <source>
        <dbReference type="RuleBase" id="RU003732"/>
    </source>
</evidence>
<keyword evidence="2 6" id="KW-0813">Transport</keyword>
<reference evidence="8 9" key="1">
    <citation type="submission" date="2021-03" db="EMBL/GenBank/DDBJ databases">
        <title>Succinivibrio sp. nov. isolated from feces of cow.</title>
        <authorList>
            <person name="Choi J.-Y."/>
        </authorList>
    </citation>
    <scope>NUCLEOTIDE SEQUENCE [LARGE SCALE GENOMIC DNA]</scope>
    <source>
        <strain evidence="8 9">AGMB01872</strain>
    </source>
</reference>
<evidence type="ECO:0000256" key="7">
    <source>
        <dbReference type="SAM" id="Phobius"/>
    </source>
</evidence>
<dbReference type="CDD" id="cd10336">
    <property type="entry name" value="SLC6sbd_Tyt1-Like"/>
    <property type="match status" value="1"/>
</dbReference>
<evidence type="ECO:0000313" key="9">
    <source>
        <dbReference type="Proteomes" id="UP000731465"/>
    </source>
</evidence>
<dbReference type="PANTHER" id="PTHR42948">
    <property type="entry name" value="TRANSPORTER"/>
    <property type="match status" value="1"/>
</dbReference>
<evidence type="ECO:0000256" key="5">
    <source>
        <dbReference type="ARBA" id="ARBA00023136"/>
    </source>
</evidence>
<feature type="transmembrane region" description="Helical" evidence="7">
    <location>
        <begin position="257"/>
        <end position="283"/>
    </location>
</feature>
<keyword evidence="5 7" id="KW-0472">Membrane</keyword>
<evidence type="ECO:0000256" key="2">
    <source>
        <dbReference type="ARBA" id="ARBA00022448"/>
    </source>
</evidence>
<dbReference type="InterPro" id="IPR000175">
    <property type="entry name" value="Na/ntran_symport"/>
</dbReference>
<evidence type="ECO:0000256" key="3">
    <source>
        <dbReference type="ARBA" id="ARBA00022692"/>
    </source>
</evidence>
<dbReference type="EMBL" id="JAGFNY010000002">
    <property type="protein sequence ID" value="MBW7569512.1"/>
    <property type="molecule type" value="Genomic_DNA"/>
</dbReference>
<gene>
    <name evidence="8" type="ORF">J5V48_01215</name>
</gene>
<sequence length="459" mass="50920">MEQTRELFKTRLGFILIAAGCAVGIGNVWRFPFIAGQYGGACFVLVYLFFLLTLGIPLLTVELAVGRASRKSIAMCYETLEQKGSHWHVNKWWQLAGNYILMSFYGIITGWMLYNFFLFMSDSIPKNMPKQMAIDNFTSLLSNPAALFSCMVAVVCFAFMIVSLGVVKGVEKYTKPLMIILIALLVFMAARSCTLDGFSKGVEFYLKPDFEKFSENIYEAIWAAMGQAFFTLSTGMGGIAIFGSYMSNRHSLLNEALFIAALDTIVAILAGFVIFPACFTYDIQPDAGPNLLFVTMTSVFSNMSLGSFWGGLFFLFMLIAAVSTLIAVFENIIAASLELFNIKRKTAVLYNFFVILALSVLPVLGFNVLSDVHLIGSNTNITDFCDFLISNNILPIGSLVLVLFVTSKSGMGWLNYINECNTGKGARVSSKLRIYYRYILTSVIAVLLLIGYYTVFTRS</sequence>
<feature type="transmembrane region" description="Helical" evidence="7">
    <location>
        <begin position="303"/>
        <end position="328"/>
    </location>
</feature>
<feature type="transmembrane region" description="Helical" evidence="7">
    <location>
        <begin position="145"/>
        <end position="167"/>
    </location>
</feature>
<dbReference type="InterPro" id="IPR047218">
    <property type="entry name" value="YocR/YhdH-like"/>
</dbReference>
<dbReference type="InterPro" id="IPR037272">
    <property type="entry name" value="SNS_sf"/>
</dbReference>
<dbReference type="PROSITE" id="PS00610">
    <property type="entry name" value="NA_NEUROTRAN_SYMP_1"/>
    <property type="match status" value="1"/>
</dbReference>
<accession>A0ABS7DDY2</accession>